<dbReference type="NCBIfam" id="NF008657">
    <property type="entry name" value="PRK11657.1"/>
    <property type="match status" value="1"/>
</dbReference>
<dbReference type="InterPro" id="IPR036249">
    <property type="entry name" value="Thioredoxin-like_sf"/>
</dbReference>
<dbReference type="Pfam" id="PF13098">
    <property type="entry name" value="Thioredoxin_2"/>
    <property type="match status" value="1"/>
</dbReference>
<dbReference type="Gene3D" id="3.10.450.70">
    <property type="entry name" value="Disulphide bond isomerase, DsbC/G, N-terminal"/>
    <property type="match status" value="1"/>
</dbReference>
<dbReference type="InterPro" id="IPR009094">
    <property type="entry name" value="DiS-bond_isomerase_DsbC/G_N_sf"/>
</dbReference>
<accession>A0ABW2IWA3</accession>
<dbReference type="GO" id="GO:0016491">
    <property type="term" value="F:oxidoreductase activity"/>
    <property type="evidence" value="ECO:0007669"/>
    <property type="project" value="UniProtKB-KW"/>
</dbReference>
<feature type="region of interest" description="Disordered" evidence="2">
    <location>
        <begin position="244"/>
        <end position="265"/>
    </location>
</feature>
<keyword evidence="5" id="KW-1185">Reference proteome</keyword>
<dbReference type="Proteomes" id="UP001596506">
    <property type="component" value="Unassembled WGS sequence"/>
</dbReference>
<keyword evidence="1" id="KW-0574">Periplasm</keyword>
<evidence type="ECO:0000259" key="3">
    <source>
        <dbReference type="Pfam" id="PF13098"/>
    </source>
</evidence>
<dbReference type="InterPro" id="IPR051470">
    <property type="entry name" value="Thiol:disulfide_interchange"/>
</dbReference>
<keyword evidence="1" id="KW-0732">Signal</keyword>
<evidence type="ECO:0000313" key="5">
    <source>
        <dbReference type="Proteomes" id="UP001596506"/>
    </source>
</evidence>
<dbReference type="RefSeq" id="WP_100688132.1">
    <property type="nucleotide sequence ID" value="NZ_JBHTBD010000004.1"/>
</dbReference>
<protein>
    <recommendedName>
        <fullName evidence="1">Thiol:disulfide interchange protein</fullName>
    </recommendedName>
</protein>
<dbReference type="InterPro" id="IPR033954">
    <property type="entry name" value="DiS-bond_Isoase_DsbC/G"/>
</dbReference>
<proteinExistence type="inferred from homology"/>
<reference evidence="5" key="1">
    <citation type="journal article" date="2019" name="Int. J. Syst. Evol. Microbiol.">
        <title>The Global Catalogue of Microorganisms (GCM) 10K type strain sequencing project: providing services to taxonomists for standard genome sequencing and annotation.</title>
        <authorList>
            <consortium name="The Broad Institute Genomics Platform"/>
            <consortium name="The Broad Institute Genome Sequencing Center for Infectious Disease"/>
            <person name="Wu L."/>
            <person name="Ma J."/>
        </authorList>
    </citation>
    <scope>NUCLEOTIDE SEQUENCE [LARGE SCALE GENOMIC DNA]</scope>
    <source>
        <strain evidence="5">CCUG 60559</strain>
    </source>
</reference>
<gene>
    <name evidence="4" type="primary">dsbG</name>
    <name evidence="4" type="ORF">ACFQQA_12485</name>
</gene>
<comment type="subcellular location">
    <subcellularLocation>
        <location evidence="1">Periplasm</location>
    </subcellularLocation>
</comment>
<keyword evidence="1" id="KW-0676">Redox-active center</keyword>
<dbReference type="PANTHER" id="PTHR35272">
    <property type="entry name" value="THIOL:DISULFIDE INTERCHANGE PROTEIN DSBC-RELATED"/>
    <property type="match status" value="1"/>
</dbReference>
<dbReference type="CDD" id="cd03020">
    <property type="entry name" value="DsbA_DsbC_DsbG"/>
    <property type="match status" value="1"/>
</dbReference>
<comment type="caution">
    <text evidence="4">The sequence shown here is derived from an EMBL/GenBank/DDBJ whole genome shotgun (WGS) entry which is preliminary data.</text>
</comment>
<dbReference type="PANTHER" id="PTHR35272:SF4">
    <property type="entry name" value="THIOL:DISULFIDE INTERCHANGE PROTEIN DSBG"/>
    <property type="match status" value="1"/>
</dbReference>
<evidence type="ECO:0000256" key="1">
    <source>
        <dbReference type="RuleBase" id="RU364038"/>
    </source>
</evidence>
<dbReference type="SUPFAM" id="SSF52833">
    <property type="entry name" value="Thioredoxin-like"/>
    <property type="match status" value="1"/>
</dbReference>
<dbReference type="Gene3D" id="3.40.30.10">
    <property type="entry name" value="Glutaredoxin"/>
    <property type="match status" value="1"/>
</dbReference>
<feature type="domain" description="Thioredoxin-like fold" evidence="3">
    <location>
        <begin position="132"/>
        <end position="259"/>
    </location>
</feature>
<name>A0ABW2IWA3_9GAMM</name>
<dbReference type="SUPFAM" id="SSF54423">
    <property type="entry name" value="DsbC/DsbG N-terminal domain-like"/>
    <property type="match status" value="1"/>
</dbReference>
<evidence type="ECO:0000256" key="2">
    <source>
        <dbReference type="SAM" id="MobiDB-lite"/>
    </source>
</evidence>
<sequence>MQQLLKTLTKPSMLAAAMAATSFSLPTLAQSQDSYPKAVQQLVDRGVTIAESFEAPGGMTGYAGSMQGRPIALYLTADKEQVIVGTMLSANGDNLTAPKLQELVVGPQNEKAWAQLEQADWVRDGDASAPVIVYTFTDPNCPFCHRFRQAAAPWIDAGEVQLRHIMVGILKQDSLPKAATILGSENPREALKENQQNHSAGGIEVDRQIVSDNAKRVQKNNQLMSSLGLSATPSTYYKDAQGTIQMKQGAPRPGEMEAIMGGPKP</sequence>
<organism evidence="4 5">
    <name type="scientific">Marinobacter aromaticivorans</name>
    <dbReference type="NCBI Taxonomy" id="1494078"/>
    <lineage>
        <taxon>Bacteria</taxon>
        <taxon>Pseudomonadati</taxon>
        <taxon>Pseudomonadota</taxon>
        <taxon>Gammaproteobacteria</taxon>
        <taxon>Pseudomonadales</taxon>
        <taxon>Marinobacteraceae</taxon>
        <taxon>Marinobacter</taxon>
    </lineage>
</organism>
<keyword evidence="4" id="KW-0560">Oxidoreductase</keyword>
<feature type="signal peptide" evidence="1">
    <location>
        <begin position="1"/>
        <end position="29"/>
    </location>
</feature>
<evidence type="ECO:0000313" key="4">
    <source>
        <dbReference type="EMBL" id="MFC7295540.1"/>
    </source>
</evidence>
<dbReference type="EMBL" id="JBHTBD010000004">
    <property type="protein sequence ID" value="MFC7295540.1"/>
    <property type="molecule type" value="Genomic_DNA"/>
</dbReference>
<feature type="chain" id="PRO_5044989791" description="Thiol:disulfide interchange protein" evidence="1">
    <location>
        <begin position="30"/>
        <end position="265"/>
    </location>
</feature>
<comment type="similarity">
    <text evidence="1">Belongs to the thioredoxin family. DsbC subfamily.</text>
</comment>
<comment type="function">
    <text evidence="1">Required for disulfide bond formation in some periplasmic proteins. Acts by transferring its disulfide bond to other proteins and is reduced in the process.</text>
</comment>
<dbReference type="InterPro" id="IPR012336">
    <property type="entry name" value="Thioredoxin-like_fold"/>
</dbReference>